<dbReference type="Proteomes" id="UP001200145">
    <property type="component" value="Unassembled WGS sequence"/>
</dbReference>
<evidence type="ECO:0000256" key="1">
    <source>
        <dbReference type="SAM" id="Phobius"/>
    </source>
</evidence>
<keyword evidence="1" id="KW-0472">Membrane</keyword>
<keyword evidence="1" id="KW-1133">Transmembrane helix</keyword>
<gene>
    <name evidence="3" type="ORF">L0U88_08410</name>
</gene>
<dbReference type="EMBL" id="JAKEVY010000002">
    <property type="protein sequence ID" value="MCF1714644.1"/>
    <property type="molecule type" value="Genomic_DNA"/>
</dbReference>
<evidence type="ECO:0000313" key="3">
    <source>
        <dbReference type="EMBL" id="MCF1714644.1"/>
    </source>
</evidence>
<evidence type="ECO:0000259" key="2">
    <source>
        <dbReference type="Pfam" id="PF06580"/>
    </source>
</evidence>
<dbReference type="RefSeq" id="WP_234865497.1">
    <property type="nucleotide sequence ID" value="NZ_JAKEVY010000002.1"/>
</dbReference>
<organism evidence="3 4">
    <name type="scientific">Flavihumibacter fluminis</name>
    <dbReference type="NCBI Taxonomy" id="2909236"/>
    <lineage>
        <taxon>Bacteria</taxon>
        <taxon>Pseudomonadati</taxon>
        <taxon>Bacteroidota</taxon>
        <taxon>Chitinophagia</taxon>
        <taxon>Chitinophagales</taxon>
        <taxon>Chitinophagaceae</taxon>
        <taxon>Flavihumibacter</taxon>
    </lineage>
</organism>
<accession>A0ABS9BG27</accession>
<dbReference type="PANTHER" id="PTHR34220:SF7">
    <property type="entry name" value="SENSOR HISTIDINE KINASE YPDA"/>
    <property type="match status" value="1"/>
</dbReference>
<feature type="transmembrane region" description="Helical" evidence="1">
    <location>
        <begin position="47"/>
        <end position="67"/>
    </location>
</feature>
<dbReference type="InterPro" id="IPR010559">
    <property type="entry name" value="Sig_transdc_His_kin_internal"/>
</dbReference>
<dbReference type="Pfam" id="PF06580">
    <property type="entry name" value="His_kinase"/>
    <property type="match status" value="1"/>
</dbReference>
<feature type="domain" description="Signal transduction histidine kinase internal region" evidence="2">
    <location>
        <begin position="159"/>
        <end position="235"/>
    </location>
</feature>
<comment type="caution">
    <text evidence="3">The sequence shown here is derived from an EMBL/GenBank/DDBJ whole genome shotgun (WGS) entry which is preliminary data.</text>
</comment>
<feature type="transmembrane region" description="Helical" evidence="1">
    <location>
        <begin position="114"/>
        <end position="138"/>
    </location>
</feature>
<protein>
    <submittedName>
        <fullName evidence="3">Histidine kinase</fullName>
    </submittedName>
</protein>
<dbReference type="GO" id="GO:0016301">
    <property type="term" value="F:kinase activity"/>
    <property type="evidence" value="ECO:0007669"/>
    <property type="project" value="UniProtKB-KW"/>
</dbReference>
<sequence length="339" mass="39480">MLRRIYTNRFFLLFIVLFAYAQSIYTRILVRNELSWYIFTPEGAVSTLFDALILFAVMRYFTGLFLKGDVVRMVDWVKLAAFSLITYLAILQLIGLLIAILFGNVERNFNQETFILSSFTYLLDGFIYGSFFLAYTYYKKYRRQSAELADYNKALYDSRMTQLKAQLNPHFLFNNLNVLDQLIYEDKERASEFLNEFADIYRYVLQADNQKIVPIAEELRFAEQYYNLIDHKYGKSYQLIIDAPDPEGCIVPLTLQLLIENAVKHNLGTAADPVRINISISEDIVVSNNRKPKRMEMGTSGKALKNLREQYQLLTKQAIEIEETELLFLVRVPKIQSAP</sequence>
<keyword evidence="1" id="KW-0812">Transmembrane</keyword>
<name>A0ABS9BG27_9BACT</name>
<keyword evidence="3" id="KW-0418">Kinase</keyword>
<evidence type="ECO:0000313" key="4">
    <source>
        <dbReference type="Proteomes" id="UP001200145"/>
    </source>
</evidence>
<proteinExistence type="predicted"/>
<dbReference type="PANTHER" id="PTHR34220">
    <property type="entry name" value="SENSOR HISTIDINE KINASE YPDA"/>
    <property type="match status" value="1"/>
</dbReference>
<reference evidence="3 4" key="1">
    <citation type="submission" date="2022-01" db="EMBL/GenBank/DDBJ databases">
        <title>Flavihumibacter sp. nov., isolated from sediment of a river.</title>
        <authorList>
            <person name="Liu H."/>
        </authorList>
    </citation>
    <scope>NUCLEOTIDE SEQUENCE [LARGE SCALE GENOMIC DNA]</scope>
    <source>
        <strain evidence="3 4">RY-1</strain>
    </source>
</reference>
<keyword evidence="3" id="KW-0808">Transferase</keyword>
<dbReference type="InterPro" id="IPR050640">
    <property type="entry name" value="Bact_2-comp_sensor_kinase"/>
</dbReference>
<keyword evidence="4" id="KW-1185">Reference proteome</keyword>
<feature type="transmembrane region" description="Helical" evidence="1">
    <location>
        <begin position="79"/>
        <end position="102"/>
    </location>
</feature>